<sequence length="503" mass="56762">MSAHEHPVPSHCENCRAPLSGHYCHHCGQSVVNPIRHAGHALEEVFEAFWHLDGRIFRTLRDLIRPGRVAANYLAGQRARYVAPLRLFVVLSVLTFFVAQLVIHVDTSDTDKPVRFLDEGVKNNDNRVRNVSKEAKKFASADSIDEVERKRARELDELNEGLEAVSTMLPHVRRPFQIAMEDVNAAADARVQELRGELELSAEEALKQQNEAQARIKAKTAQEQAIPSLEKAKNLTELERLRDERLAQLQAQLNKFTPAQRAERRRQLGEIRDTNHASACRAAQLQIAVATATENGRARKAGDDARIYGDVNCEGNLSLFGSDEPWDEELNPVTLSWAPAFFNKWLNRQIAHGRDNISRVQHDFGLLVRAMLSAVPSALFLLVPVFALLLKLAYIGSGRVYLEHLVVALYSHAYMCLSMLAIFLLIAADNAIQPYWGGVGWITGTLELLLWLWMPVYLWLMQKRVYGDGWLLTTLRYLVIGNLYFVLLGFAVIFITLASIVRM</sequence>
<reference evidence="3 4" key="1">
    <citation type="submission" date="2018-08" db="EMBL/GenBank/DDBJ databases">
        <title>Lysobacter sp. zong2l5, whole genome shotgun sequence.</title>
        <authorList>
            <person name="Zhang X."/>
            <person name="Feng G."/>
            <person name="Zhu H."/>
        </authorList>
    </citation>
    <scope>NUCLEOTIDE SEQUENCE [LARGE SCALE GENOMIC DNA]</scope>
    <source>
        <strain evidence="4">zong2l5</strain>
    </source>
</reference>
<dbReference type="OrthoDB" id="9111327at2"/>
<evidence type="ECO:0000313" key="4">
    <source>
        <dbReference type="Proteomes" id="UP000264492"/>
    </source>
</evidence>
<evidence type="ECO:0000313" key="3">
    <source>
        <dbReference type="EMBL" id="RDZ27520.1"/>
    </source>
</evidence>
<keyword evidence="4" id="KW-1185">Reference proteome</keyword>
<keyword evidence="2" id="KW-1133">Transmembrane helix</keyword>
<feature type="transmembrane region" description="Helical" evidence="2">
    <location>
        <begin position="481"/>
        <end position="501"/>
    </location>
</feature>
<accession>A0A371K0Y5</accession>
<keyword evidence="2" id="KW-0472">Membrane</keyword>
<keyword evidence="1" id="KW-0175">Coiled coil</keyword>
<evidence type="ECO:0000256" key="2">
    <source>
        <dbReference type="SAM" id="Phobius"/>
    </source>
</evidence>
<keyword evidence="2" id="KW-0812">Transmembrane</keyword>
<feature type="transmembrane region" description="Helical" evidence="2">
    <location>
        <begin position="405"/>
        <end position="427"/>
    </location>
</feature>
<dbReference type="Proteomes" id="UP000264492">
    <property type="component" value="Unassembled WGS sequence"/>
</dbReference>
<feature type="transmembrane region" description="Helical" evidence="2">
    <location>
        <begin position="366"/>
        <end position="393"/>
    </location>
</feature>
<feature type="transmembrane region" description="Helical" evidence="2">
    <location>
        <begin position="439"/>
        <end position="460"/>
    </location>
</feature>
<name>A0A371K0Y5_9GAMM</name>
<dbReference type="InterPro" id="IPR022134">
    <property type="entry name" value="DUF3667"/>
</dbReference>
<dbReference type="Pfam" id="PF12412">
    <property type="entry name" value="DUF3667"/>
    <property type="match status" value="1"/>
</dbReference>
<proteinExistence type="predicted"/>
<dbReference type="RefSeq" id="WP_115860064.1">
    <property type="nucleotide sequence ID" value="NZ_QTSU01000002.1"/>
</dbReference>
<organism evidence="3 4">
    <name type="scientific">Lysobacter silvisoli</name>
    <dbReference type="NCBI Taxonomy" id="2293254"/>
    <lineage>
        <taxon>Bacteria</taxon>
        <taxon>Pseudomonadati</taxon>
        <taxon>Pseudomonadota</taxon>
        <taxon>Gammaproteobacteria</taxon>
        <taxon>Lysobacterales</taxon>
        <taxon>Lysobacteraceae</taxon>
        <taxon>Lysobacter</taxon>
    </lineage>
</organism>
<gene>
    <name evidence="3" type="ORF">DX914_14970</name>
</gene>
<feature type="transmembrane region" description="Helical" evidence="2">
    <location>
        <begin position="87"/>
        <end position="105"/>
    </location>
</feature>
<comment type="caution">
    <text evidence="3">The sequence shown here is derived from an EMBL/GenBank/DDBJ whole genome shotgun (WGS) entry which is preliminary data.</text>
</comment>
<dbReference type="EMBL" id="QTSU01000002">
    <property type="protein sequence ID" value="RDZ27520.1"/>
    <property type="molecule type" value="Genomic_DNA"/>
</dbReference>
<dbReference type="AlphaFoldDB" id="A0A371K0Y5"/>
<feature type="coiled-coil region" evidence="1">
    <location>
        <begin position="144"/>
        <end position="222"/>
    </location>
</feature>
<evidence type="ECO:0000256" key="1">
    <source>
        <dbReference type="SAM" id="Coils"/>
    </source>
</evidence>
<protein>
    <submittedName>
        <fullName evidence="3">DUF3667 domain-containing protein</fullName>
    </submittedName>
</protein>